<feature type="transmembrane region" description="Helical" evidence="1">
    <location>
        <begin position="145"/>
        <end position="162"/>
    </location>
</feature>
<name>A0ABV0AG06_9ACTN</name>
<dbReference type="RefSeq" id="WP_346224371.1">
    <property type="nucleotide sequence ID" value="NZ_JBDJAW010000002.1"/>
</dbReference>
<feature type="transmembrane region" description="Helical" evidence="1">
    <location>
        <begin position="59"/>
        <end position="77"/>
    </location>
</feature>
<dbReference type="Proteomes" id="UP001447516">
    <property type="component" value="Unassembled WGS sequence"/>
</dbReference>
<feature type="transmembrane region" description="Helical" evidence="1">
    <location>
        <begin position="89"/>
        <end position="109"/>
    </location>
</feature>
<evidence type="ECO:0000313" key="3">
    <source>
        <dbReference type="Proteomes" id="UP001447516"/>
    </source>
</evidence>
<comment type="caution">
    <text evidence="2">The sequence shown here is derived from an EMBL/GenBank/DDBJ whole genome shotgun (WGS) entry which is preliminary data.</text>
</comment>
<sequence>MNRESETGRARVGPWEFAWHPAWWLALICLAVAVLLFMFVEPAECYDCAPGRVNYDRAARVFTAVALAAYFWAYGRWRRLRHPASVTSEAEGALVALLGVILALALWPLSPPEWRCGPPVAAFTPWYGDLPLPCQDSLDQRQTQLVLLGLLAIPLAAGAARAPGRR</sequence>
<organism evidence="2 3">
    <name type="scientific">Microbispora maris</name>
    <dbReference type="NCBI Taxonomy" id="3144104"/>
    <lineage>
        <taxon>Bacteria</taxon>
        <taxon>Bacillati</taxon>
        <taxon>Actinomycetota</taxon>
        <taxon>Actinomycetes</taxon>
        <taxon>Streptosporangiales</taxon>
        <taxon>Streptosporangiaceae</taxon>
        <taxon>Microbispora</taxon>
    </lineage>
</organism>
<protein>
    <submittedName>
        <fullName evidence="2">Uncharacterized protein</fullName>
    </submittedName>
</protein>
<gene>
    <name evidence="2" type="ORF">AAH991_04125</name>
</gene>
<proteinExistence type="predicted"/>
<keyword evidence="1" id="KW-0472">Membrane</keyword>
<dbReference type="EMBL" id="JBDJAW010000002">
    <property type="protein sequence ID" value="MEN3534280.1"/>
    <property type="molecule type" value="Genomic_DNA"/>
</dbReference>
<accession>A0ABV0AG06</accession>
<evidence type="ECO:0000256" key="1">
    <source>
        <dbReference type="SAM" id="Phobius"/>
    </source>
</evidence>
<reference evidence="2 3" key="1">
    <citation type="submission" date="2024-05" db="EMBL/GenBank/DDBJ databases">
        <title>Microbispora sp.ZYX-F-249.</title>
        <authorList>
            <person name="Xie H."/>
        </authorList>
    </citation>
    <scope>NUCLEOTIDE SEQUENCE [LARGE SCALE GENOMIC DNA]</scope>
    <source>
        <strain evidence="2 3">ZYX-F-249</strain>
    </source>
</reference>
<keyword evidence="3" id="KW-1185">Reference proteome</keyword>
<keyword evidence="1" id="KW-0812">Transmembrane</keyword>
<evidence type="ECO:0000313" key="2">
    <source>
        <dbReference type="EMBL" id="MEN3534280.1"/>
    </source>
</evidence>
<keyword evidence="1" id="KW-1133">Transmembrane helix</keyword>
<feature type="transmembrane region" description="Helical" evidence="1">
    <location>
        <begin position="21"/>
        <end position="39"/>
    </location>
</feature>